<gene>
    <name evidence="5" type="primary">tsaA</name>
    <name evidence="5" type="ORF">ENW96_01200</name>
</gene>
<name>A0A7C3Z9T7_9BACT</name>
<dbReference type="Gene3D" id="2.40.30.70">
    <property type="entry name" value="YaeB-like"/>
    <property type="match status" value="1"/>
</dbReference>
<dbReference type="Pfam" id="PF01980">
    <property type="entry name" value="TrmO_N"/>
    <property type="match status" value="1"/>
</dbReference>
<keyword evidence="5" id="KW-0489">Methyltransferase</keyword>
<keyword evidence="5" id="KW-0808">Transferase</keyword>
<feature type="domain" description="TsaA-like" evidence="4">
    <location>
        <begin position="41"/>
        <end position="163"/>
    </location>
</feature>
<dbReference type="PANTHER" id="PTHR12818">
    <property type="entry name" value="TRNA (ADENINE(37)-N6)-METHYLTRANSFERASE"/>
    <property type="match status" value="1"/>
</dbReference>
<dbReference type="InterPro" id="IPR023368">
    <property type="entry name" value="UPF0066_cons_site"/>
</dbReference>
<dbReference type="NCBIfam" id="TIGR00104">
    <property type="entry name" value="tRNA_TsaA"/>
    <property type="match status" value="1"/>
</dbReference>
<evidence type="ECO:0000256" key="3">
    <source>
        <dbReference type="SAM" id="SignalP"/>
    </source>
</evidence>
<reference evidence="5" key="1">
    <citation type="journal article" date="2020" name="mSystems">
        <title>Genome- and Community-Level Interaction Insights into Carbon Utilization and Element Cycling Functions of Hydrothermarchaeota in Hydrothermal Sediment.</title>
        <authorList>
            <person name="Zhou Z."/>
            <person name="Liu Y."/>
            <person name="Xu W."/>
            <person name="Pan J."/>
            <person name="Luo Z.H."/>
            <person name="Li M."/>
        </authorList>
    </citation>
    <scope>NUCLEOTIDE SEQUENCE [LARGE SCALE GENOMIC DNA]</scope>
    <source>
        <strain evidence="5">SpSt-897</strain>
    </source>
</reference>
<evidence type="ECO:0000259" key="4">
    <source>
        <dbReference type="PROSITE" id="PS51668"/>
    </source>
</evidence>
<feature type="signal peptide" evidence="3">
    <location>
        <begin position="1"/>
        <end position="20"/>
    </location>
</feature>
<dbReference type="InterPro" id="IPR040372">
    <property type="entry name" value="YaeB-like"/>
</dbReference>
<dbReference type="PANTHER" id="PTHR12818:SF0">
    <property type="entry name" value="TRNA (ADENINE(37)-N6)-METHYLTRANSFERASE"/>
    <property type="match status" value="1"/>
</dbReference>
<feature type="chain" id="PRO_5028410231" evidence="3">
    <location>
        <begin position="21"/>
        <end position="172"/>
    </location>
</feature>
<evidence type="ECO:0000256" key="2">
    <source>
        <dbReference type="ARBA" id="ARBA00033753"/>
    </source>
</evidence>
<dbReference type="AlphaFoldDB" id="A0A7C3Z9T7"/>
<comment type="caution">
    <text evidence="5">The sequence shown here is derived from an EMBL/GenBank/DDBJ whole genome shotgun (WGS) entry which is preliminary data.</text>
</comment>
<dbReference type="EMBL" id="DTMF01000033">
    <property type="protein sequence ID" value="HGF32992.1"/>
    <property type="molecule type" value="Genomic_DNA"/>
</dbReference>
<evidence type="ECO:0000313" key="5">
    <source>
        <dbReference type="EMBL" id="HGF32992.1"/>
    </source>
</evidence>
<organism evidence="5">
    <name type="scientific">Desulfobacca acetoxidans</name>
    <dbReference type="NCBI Taxonomy" id="60893"/>
    <lineage>
        <taxon>Bacteria</taxon>
        <taxon>Pseudomonadati</taxon>
        <taxon>Thermodesulfobacteriota</taxon>
        <taxon>Desulfobaccia</taxon>
        <taxon>Desulfobaccales</taxon>
        <taxon>Desulfobaccaceae</taxon>
        <taxon>Desulfobacca</taxon>
    </lineage>
</organism>
<proteinExistence type="inferred from homology"/>
<comment type="similarity">
    <text evidence="2">Belongs to the tRNA methyltransferase O family.</text>
</comment>
<dbReference type="GO" id="GO:0008168">
    <property type="term" value="F:methyltransferase activity"/>
    <property type="evidence" value="ECO:0007669"/>
    <property type="project" value="UniProtKB-KW"/>
</dbReference>
<dbReference type="PROSITE" id="PS01318">
    <property type="entry name" value="TSAA_1"/>
    <property type="match status" value="1"/>
</dbReference>
<keyword evidence="1" id="KW-0949">S-adenosyl-L-methionine</keyword>
<dbReference type="PROSITE" id="PS51668">
    <property type="entry name" value="TSAA_2"/>
    <property type="match status" value="1"/>
</dbReference>
<dbReference type="InterPro" id="IPR036413">
    <property type="entry name" value="YaeB-like_sf"/>
</dbReference>
<dbReference type="InterPro" id="IPR023370">
    <property type="entry name" value="TrmO-like_N"/>
</dbReference>
<dbReference type="InterPro" id="IPR036414">
    <property type="entry name" value="YaeB_N_sf"/>
</dbReference>
<dbReference type="CDD" id="cd09281">
    <property type="entry name" value="UPF0066"/>
    <property type="match status" value="1"/>
</dbReference>
<keyword evidence="3" id="KW-0732">Signal</keyword>
<sequence>MWQRAAAWFIAGLLAVNSAAGGTDQGETNQPAMGSAPAIEIKPIGRVTRQGDRVVITLRPELTPALKGLAGFSHVWVLYWFHENDRPEERAILQVHPRGNPANPLTGVFATRAPVRPNLIGLSCCRVVSINHNLLEVEGLDAREGSPVLDLKPYIPQSDCRPAARVPGWVNK</sequence>
<evidence type="ECO:0000256" key="1">
    <source>
        <dbReference type="ARBA" id="ARBA00022691"/>
    </source>
</evidence>
<dbReference type="SUPFAM" id="SSF118196">
    <property type="entry name" value="YaeB-like"/>
    <property type="match status" value="1"/>
</dbReference>
<protein>
    <submittedName>
        <fullName evidence="5">tRNA (N6-threonylcarbamoyladenosine(37)-N6)-methyltransferase TrmO</fullName>
    </submittedName>
</protein>
<dbReference type="GO" id="GO:0032259">
    <property type="term" value="P:methylation"/>
    <property type="evidence" value="ECO:0007669"/>
    <property type="project" value="UniProtKB-KW"/>
</dbReference>
<accession>A0A7C3Z9T7</accession>